<dbReference type="Gene3D" id="1.20.120.1760">
    <property type="match status" value="1"/>
</dbReference>
<evidence type="ECO:0000256" key="1">
    <source>
        <dbReference type="ARBA" id="ARBA00022679"/>
    </source>
</evidence>
<dbReference type="PROSITE" id="PS00379">
    <property type="entry name" value="CDP_ALCOHOL_P_TRANSF"/>
    <property type="match status" value="1"/>
</dbReference>
<proteinExistence type="inferred from homology"/>
<feature type="transmembrane region" description="Helical" evidence="3">
    <location>
        <begin position="162"/>
        <end position="184"/>
    </location>
</feature>
<dbReference type="InterPro" id="IPR000462">
    <property type="entry name" value="CDP-OH_P_trans"/>
</dbReference>
<gene>
    <name evidence="4" type="ORF">ENO26_06450</name>
</gene>
<evidence type="ECO:0000256" key="3">
    <source>
        <dbReference type="SAM" id="Phobius"/>
    </source>
</evidence>
<comment type="caution">
    <text evidence="4">The sequence shown here is derived from an EMBL/GenBank/DDBJ whole genome shotgun (WGS) entry which is preliminary data.</text>
</comment>
<dbReference type="AlphaFoldDB" id="A0A7J2U2W8"/>
<dbReference type="GO" id="GO:0016780">
    <property type="term" value="F:phosphotransferase activity, for other substituted phosphate groups"/>
    <property type="evidence" value="ECO:0007669"/>
    <property type="project" value="InterPro"/>
</dbReference>
<evidence type="ECO:0000313" key="4">
    <source>
        <dbReference type="EMBL" id="HEM67190.1"/>
    </source>
</evidence>
<comment type="similarity">
    <text evidence="2">Belongs to the CDP-alcohol phosphatidyltransferase class-I family.</text>
</comment>
<accession>A0A7J2U2W8</accession>
<sequence>MLNKLRPLIARYINLILQKIDVNPNIITLIGLILSFFAVLLSVMKFVSMVPLLIVFSSIADVLDGAVARAKNRVTPWGSILDSFCDRIEEFNYLLSLIILGVKPLLAYFAMFISFLISYLRTLGEKRGIRVEGIGILERGERVILVFISALAIAFSEDYGISIANIIMLLIILLGIVTIIQRLYHIFKELRNL</sequence>
<protein>
    <submittedName>
        <fullName evidence="4">CDP-alcohol phosphatidyltransferase family protein</fullName>
    </submittedName>
</protein>
<dbReference type="InterPro" id="IPR048254">
    <property type="entry name" value="CDP_ALCOHOL_P_TRANSF_CS"/>
</dbReference>
<keyword evidence="3" id="KW-0472">Membrane</keyword>
<feature type="transmembrane region" description="Helical" evidence="3">
    <location>
        <begin position="26"/>
        <end position="47"/>
    </location>
</feature>
<evidence type="ECO:0000256" key="2">
    <source>
        <dbReference type="RuleBase" id="RU003750"/>
    </source>
</evidence>
<dbReference type="GO" id="GO:0008654">
    <property type="term" value="P:phospholipid biosynthetic process"/>
    <property type="evidence" value="ECO:0007669"/>
    <property type="project" value="InterPro"/>
</dbReference>
<feature type="transmembrane region" description="Helical" evidence="3">
    <location>
        <begin position="93"/>
        <end position="120"/>
    </location>
</feature>
<dbReference type="InterPro" id="IPR043130">
    <property type="entry name" value="CDP-OH_PTrfase_TM_dom"/>
</dbReference>
<dbReference type="EMBL" id="DSEU01000040">
    <property type="protein sequence ID" value="HEM67190.1"/>
    <property type="molecule type" value="Genomic_DNA"/>
</dbReference>
<keyword evidence="1 2" id="KW-0808">Transferase</keyword>
<name>A0A7J2U2W8_9CREN</name>
<dbReference type="Pfam" id="PF01066">
    <property type="entry name" value="CDP-OH_P_transf"/>
    <property type="match status" value="1"/>
</dbReference>
<organism evidence="4">
    <name type="scientific">Ignisphaera aggregans</name>
    <dbReference type="NCBI Taxonomy" id="334771"/>
    <lineage>
        <taxon>Archaea</taxon>
        <taxon>Thermoproteota</taxon>
        <taxon>Thermoprotei</taxon>
        <taxon>Desulfurococcales</taxon>
        <taxon>Desulfurococcaceae</taxon>
        <taxon>Ignisphaera</taxon>
    </lineage>
</organism>
<keyword evidence="3" id="KW-0812">Transmembrane</keyword>
<keyword evidence="3" id="KW-1133">Transmembrane helix</keyword>
<reference evidence="4" key="1">
    <citation type="journal article" date="2020" name="mSystems">
        <title>Genome- and Community-Level Interaction Insights into Carbon Utilization and Element Cycling Functions of Hydrothermarchaeota in Hydrothermal Sediment.</title>
        <authorList>
            <person name="Zhou Z."/>
            <person name="Liu Y."/>
            <person name="Xu W."/>
            <person name="Pan J."/>
            <person name="Luo Z.H."/>
            <person name="Li M."/>
        </authorList>
    </citation>
    <scope>NUCLEOTIDE SEQUENCE [LARGE SCALE GENOMIC DNA]</scope>
    <source>
        <strain evidence="4">SpSt-125</strain>
    </source>
</reference>
<dbReference type="GO" id="GO:0016020">
    <property type="term" value="C:membrane"/>
    <property type="evidence" value="ECO:0007669"/>
    <property type="project" value="InterPro"/>
</dbReference>